<dbReference type="AlphaFoldDB" id="A0A6I4LZZ1"/>
<gene>
    <name evidence="1" type="ORF">EUU23_07945</name>
</gene>
<proteinExistence type="predicted"/>
<sequence length="335" mass="38210">MAYQTAEEIEIDAENGEYCTCNGVKFAAKSALTAFLEARKFSFCETTFRPRSNCISAIECMIDGKSTYGCIFNSQQEDDFPSKVEEIILALVIYYDEFPHIFDGNSYFIYENHEQNYWGINKFNCIQLCLSSLAASEKSFISTSNVVYFKPSTFDWIDLDRMAAVTFGAYPYFESKYGFLEFYRAIEVGHLSSILKEINTHFYKNARKVLEKQIKNLDSDRNMFANFSVSTDSKNEFAIICRELEKLKDKNTFAQALMNNSKFSTTQNQKPEMINDQQWKGLALSYEIRCSVAHAGTNGLAIEDFDDVDEVLQIINPIMEKIALNCLGLEAAIAL</sequence>
<evidence type="ECO:0000313" key="1">
    <source>
        <dbReference type="EMBL" id="MVZ97636.1"/>
    </source>
</evidence>
<protein>
    <submittedName>
        <fullName evidence="1">Uncharacterized protein</fullName>
    </submittedName>
</protein>
<dbReference type="EMBL" id="SDWJ01000002">
    <property type="protein sequence ID" value="MVZ97636.1"/>
    <property type="molecule type" value="Genomic_DNA"/>
</dbReference>
<organism evidence="1 2">
    <name type="scientific">Sphingorhabdus profundilacus</name>
    <dbReference type="NCBI Taxonomy" id="2509718"/>
    <lineage>
        <taxon>Bacteria</taxon>
        <taxon>Pseudomonadati</taxon>
        <taxon>Pseudomonadota</taxon>
        <taxon>Alphaproteobacteria</taxon>
        <taxon>Sphingomonadales</taxon>
        <taxon>Sphingomonadaceae</taxon>
        <taxon>Sphingorhabdus</taxon>
    </lineage>
</organism>
<accession>A0A6I4LZZ1</accession>
<comment type="caution">
    <text evidence="1">The sequence shown here is derived from an EMBL/GenBank/DDBJ whole genome shotgun (WGS) entry which is preliminary data.</text>
</comment>
<evidence type="ECO:0000313" key="2">
    <source>
        <dbReference type="Proteomes" id="UP000471147"/>
    </source>
</evidence>
<name>A0A6I4LZZ1_9SPHN</name>
<reference evidence="1 2" key="1">
    <citation type="submission" date="2019-01" db="EMBL/GenBank/DDBJ databases">
        <title>Sphingorhabdus lacus sp.nov., isolated from an oligotrophic freshwater lake.</title>
        <authorList>
            <person name="Park M."/>
        </authorList>
    </citation>
    <scope>NUCLEOTIDE SEQUENCE [LARGE SCALE GENOMIC DNA]</scope>
    <source>
        <strain evidence="1 2">IMCC26285</strain>
    </source>
</reference>
<dbReference type="Proteomes" id="UP000471147">
    <property type="component" value="Unassembled WGS sequence"/>
</dbReference>
<keyword evidence="2" id="KW-1185">Reference proteome</keyword>